<protein>
    <recommendedName>
        <fullName evidence="1">ESAT-6-like protein</fullName>
    </recommendedName>
</protein>
<dbReference type="Pfam" id="PF06013">
    <property type="entry name" value="WXG100"/>
    <property type="match status" value="1"/>
</dbReference>
<organism evidence="2 3">
    <name type="scientific">Nocardia wallacei</name>
    <dbReference type="NCBI Taxonomy" id="480035"/>
    <lineage>
        <taxon>Bacteria</taxon>
        <taxon>Bacillati</taxon>
        <taxon>Actinomycetota</taxon>
        <taxon>Actinomycetes</taxon>
        <taxon>Mycobacteriales</taxon>
        <taxon>Nocardiaceae</taxon>
        <taxon>Nocardia</taxon>
    </lineage>
</organism>
<evidence type="ECO:0000313" key="2">
    <source>
        <dbReference type="EMBL" id="BCK56220.1"/>
    </source>
</evidence>
<gene>
    <name evidence="2" type="ORF">NWFMUON74_39920</name>
</gene>
<evidence type="ECO:0000256" key="1">
    <source>
        <dbReference type="RuleBase" id="RU362001"/>
    </source>
</evidence>
<sequence length="101" mass="11526">MVADGKERFRVDLDLLHEAVTAMQTFGTDVETWLGEIDTHIADLHLSWDSQAAAEQRTVHDEWTAGVTEMRENLDDLRRIARQAHTNYTTAVDTNTGMWPK</sequence>
<reference evidence="2 3" key="1">
    <citation type="submission" date="2020-08" db="EMBL/GenBank/DDBJ databases">
        <title>Genome Sequencing of Nocardia wallacei strain FMUON74 and assembly.</title>
        <authorList>
            <person name="Toyokawa M."/>
            <person name="Uesaka K."/>
        </authorList>
    </citation>
    <scope>NUCLEOTIDE SEQUENCE [LARGE SCALE GENOMIC DNA]</scope>
    <source>
        <strain evidence="2 3">FMUON74</strain>
    </source>
</reference>
<dbReference type="Gene3D" id="1.10.287.1060">
    <property type="entry name" value="ESAT-6-like"/>
    <property type="match status" value="1"/>
</dbReference>
<evidence type="ECO:0000313" key="3">
    <source>
        <dbReference type="Proteomes" id="UP000516173"/>
    </source>
</evidence>
<dbReference type="InterPro" id="IPR036689">
    <property type="entry name" value="ESAT-6-like_sf"/>
</dbReference>
<dbReference type="AlphaFoldDB" id="A0A7G1KME5"/>
<dbReference type="SUPFAM" id="SSF140453">
    <property type="entry name" value="EsxAB dimer-like"/>
    <property type="match status" value="1"/>
</dbReference>
<dbReference type="Proteomes" id="UP000516173">
    <property type="component" value="Chromosome"/>
</dbReference>
<accession>A0A7G1KME5</accession>
<dbReference type="EMBL" id="AP023396">
    <property type="protein sequence ID" value="BCK56220.1"/>
    <property type="molecule type" value="Genomic_DNA"/>
</dbReference>
<dbReference type="NCBIfam" id="TIGR03930">
    <property type="entry name" value="WXG100_ESAT6"/>
    <property type="match status" value="1"/>
</dbReference>
<dbReference type="InterPro" id="IPR010310">
    <property type="entry name" value="T7SS_ESAT-6-like"/>
</dbReference>
<proteinExistence type="inferred from homology"/>
<keyword evidence="3" id="KW-1185">Reference proteome</keyword>
<dbReference type="KEGG" id="nwl:NWFMUON74_39920"/>
<name>A0A7G1KME5_9NOCA</name>
<comment type="similarity">
    <text evidence="1">Belongs to the WXG100 family.</text>
</comment>